<evidence type="ECO:0000256" key="1">
    <source>
        <dbReference type="ARBA" id="ARBA00004459"/>
    </source>
</evidence>
<evidence type="ECO:0000256" key="4">
    <source>
        <dbReference type="SAM" id="SignalP"/>
    </source>
</evidence>
<dbReference type="InterPro" id="IPR000923">
    <property type="entry name" value="BlueCu_1"/>
</dbReference>
<dbReference type="Gene3D" id="2.60.40.420">
    <property type="entry name" value="Cupredoxins - blue copper proteins"/>
    <property type="match status" value="1"/>
</dbReference>
<accession>A0ABQ5YGR7</accession>
<keyword evidence="2" id="KW-0479">Metal-binding</keyword>
<dbReference type="PROSITE" id="PS00079">
    <property type="entry name" value="MULTICOPPER_OXIDASE1"/>
    <property type="match status" value="1"/>
</dbReference>
<reference evidence="7" key="1">
    <citation type="journal article" date="2019" name="Int. J. Syst. Evol. Microbiol.">
        <title>The Global Catalogue of Microorganisms (GCM) 10K type strain sequencing project: providing services to taxonomists for standard genome sequencing and annotation.</title>
        <authorList>
            <consortium name="The Broad Institute Genomics Platform"/>
            <consortium name="The Broad Institute Genome Sequencing Center for Infectious Disease"/>
            <person name="Wu L."/>
            <person name="Ma J."/>
        </authorList>
    </citation>
    <scope>NUCLEOTIDE SEQUENCE [LARGE SCALE GENOMIC DNA]</scope>
    <source>
        <strain evidence="7">NBRC 110044</strain>
    </source>
</reference>
<protein>
    <submittedName>
        <fullName evidence="6">Copper tolerance protein</fullName>
    </submittedName>
</protein>
<dbReference type="PANTHER" id="PTHR38439:SF3">
    <property type="entry name" value="COPPER-RESISTANT CUPROPROTEIN COPI"/>
    <property type="match status" value="1"/>
</dbReference>
<dbReference type="Proteomes" id="UP001156706">
    <property type="component" value="Unassembled WGS sequence"/>
</dbReference>
<organism evidence="6 7">
    <name type="scientific">Chitinimonas prasina</name>
    <dbReference type="NCBI Taxonomy" id="1434937"/>
    <lineage>
        <taxon>Bacteria</taxon>
        <taxon>Pseudomonadati</taxon>
        <taxon>Pseudomonadota</taxon>
        <taxon>Betaproteobacteria</taxon>
        <taxon>Neisseriales</taxon>
        <taxon>Chitinibacteraceae</taxon>
        <taxon>Chitinimonas</taxon>
    </lineage>
</organism>
<evidence type="ECO:0000313" key="7">
    <source>
        <dbReference type="Proteomes" id="UP001156706"/>
    </source>
</evidence>
<dbReference type="InterPro" id="IPR033138">
    <property type="entry name" value="Cu_oxidase_CS"/>
</dbReference>
<comment type="caution">
    <text evidence="6">The sequence shown here is derived from an EMBL/GenBank/DDBJ whole genome shotgun (WGS) entry which is preliminary data.</text>
</comment>
<evidence type="ECO:0000259" key="5">
    <source>
        <dbReference type="Pfam" id="PF00127"/>
    </source>
</evidence>
<feature type="signal peptide" evidence="4">
    <location>
        <begin position="1"/>
        <end position="23"/>
    </location>
</feature>
<dbReference type="EMBL" id="BSOG01000002">
    <property type="protein sequence ID" value="GLR12852.1"/>
    <property type="molecule type" value="Genomic_DNA"/>
</dbReference>
<feature type="domain" description="Blue (type 1) copper" evidence="5">
    <location>
        <begin position="61"/>
        <end position="163"/>
    </location>
</feature>
<sequence length="168" mass="18907">MRNSLPLFTLALASLLTVGQSWAHGGAANSHADKHRISADQEEFGRQGDPKKVSRTIDISMHDNMRYNHSKITVRQGETLRIVLLNKGKIMHELVLGTEQKLKEHAEVMKKFPNMEHDSPYMAHVPPSKKQEIIWEFNKPGEFMFGCLIPGHFEAGMVGRVTVLPGKP</sequence>
<evidence type="ECO:0000256" key="2">
    <source>
        <dbReference type="ARBA" id="ARBA00022723"/>
    </source>
</evidence>
<keyword evidence="3" id="KW-0186">Copper</keyword>
<feature type="chain" id="PRO_5046339077" evidence="4">
    <location>
        <begin position="24"/>
        <end position="168"/>
    </location>
</feature>
<keyword evidence="4" id="KW-0732">Signal</keyword>
<evidence type="ECO:0000313" key="6">
    <source>
        <dbReference type="EMBL" id="GLR12852.1"/>
    </source>
</evidence>
<name>A0ABQ5YGR7_9NEIS</name>
<dbReference type="SUPFAM" id="SSF49503">
    <property type="entry name" value="Cupredoxins"/>
    <property type="match status" value="1"/>
</dbReference>
<dbReference type="InterPro" id="IPR050845">
    <property type="entry name" value="Cu-binding_ET"/>
</dbReference>
<dbReference type="RefSeq" id="WP_284195983.1">
    <property type="nucleotide sequence ID" value="NZ_BSOG01000002.1"/>
</dbReference>
<gene>
    <name evidence="6" type="primary">copC</name>
    <name evidence="6" type="ORF">GCM10007907_16420</name>
</gene>
<dbReference type="CDD" id="cd04211">
    <property type="entry name" value="Cupredoxin_like_2"/>
    <property type="match status" value="1"/>
</dbReference>
<dbReference type="InterPro" id="IPR008972">
    <property type="entry name" value="Cupredoxin"/>
</dbReference>
<dbReference type="PANTHER" id="PTHR38439">
    <property type="entry name" value="AURACYANIN-B"/>
    <property type="match status" value="1"/>
</dbReference>
<comment type="subcellular location">
    <subcellularLocation>
        <location evidence="1">Cell outer membrane</location>
        <topology evidence="1">Lipid-anchor</topology>
    </subcellularLocation>
</comment>
<evidence type="ECO:0000256" key="3">
    <source>
        <dbReference type="ARBA" id="ARBA00023008"/>
    </source>
</evidence>
<dbReference type="Pfam" id="PF00127">
    <property type="entry name" value="Copper-bind"/>
    <property type="match status" value="1"/>
</dbReference>
<keyword evidence="7" id="KW-1185">Reference proteome</keyword>
<proteinExistence type="predicted"/>